<accession>A0A385EFD2</accession>
<sequence>MAQKTNLNTTPYFDDFDATDNFYKVLFKPGFPVQARELNNLQSIFQNQIENFADHFFKDGSVVIPGAISYDSEYYSVKLNPTYLGISVSSYIKNFIGTTILGQTSRVTARVINVLYSEDSDDGELTIYVKYLNSTDEGEFATFSESELLIAQEDITYGNTTITNGSPFGQVFDQDATAIGSAVSISDGVYFIRGFFVNVYNQTLILDQYTNTPTYRVGLEIVESTINSNEDQTLFDNASGFNNFAAPGADRFKFDLKLIKKEIDDFDDKSFVEILRLVDGQTEKAEQKTQYNLIRDYFAKRTFEESGDYTVVPFSLTLDECLNDEQGNDGIYEEGQTTRSGNVPSDDLLCLTVGPGKAYVNGYDIDVTGSRIIDIQKPRNTQTVQNSLIPFDLGSVLRVNKVFGTPVIGLDKDSTFVVELFDRRSNSTTSGTGDKIGEARTYSFALTDASYSDNATTWDLRLFDIETYTKITLNEVFQYSKGTYFKGLSSGATGYAAENWVSGDIVTLHQVSGTFMEGEQISIDGVITNPRTIKDIRNYTINDVKSVYQDASTLGLATDFVADVVLKSKVANKFKVTDKITITSGGSVTSPGNKFTGIATNTIIRYQNNSDGYADEVFNRVSSVASDGNSMTVVAISDVAGVATGLLPTGDITVDFRVATSDFSFGDNGGSLFIPLDNVNIASIDLSSANLPVYNQLDSLTTNASGELTVNISAVGITSSLFDNFDAERYSIHYSDGTIENLTSDQFNLNSDGSEITFTGLTPSQTDVVLISTSKKRGLKSKLKQFTRSTKLTVDKSKNEFSGVSTNIANGLDYNAFYGLRVEDEEISLNYPDVVDIVAIYESTTSAAPTLDKLTFETGLGLNTNSILGEYIKGPNNTALAQIVTRLSATQVEIVYLNDDRFSLGEQITFQESGIVGTIQAITFGEYVDRTDDFILDDGQRADIYDYSRIFRSSGIKVPAKQLLIIFNHYTILDSDDGDAFTVLSYGSERYKNDIPTIYNPNSANEYSITRASDTIDFRPRVAPFSGTTSSPFDYDSRDFSTSGATTNLIPKDGESTIIGYEYYLGRMDRVILTQEGLFRVVEGTPSTNPKPPSIVEDSMTLATIEYPPYLYDVDSARITLIDNKRYTMRDIAAIDDRVSNLEEVTSLSILENDTRTLQVQDADGLSRFKSGFFADDFKDGVLLDEELTTCVVDPGIKQLSCDTSQITISPQLAPQVSSPTKTVNLDSNYTLLDTNLQKTGNVVSLRYEEVEWIKQAFATRVENVNPYNIIDYIGTIRLEPSTDTWVTNKVDTKTVTKNKFNTINNRSTNVVQKFVVGKPKSGPTTMSSKSERTTNTNTTVSSAITNVSTDINVDESQDKFIRSRNVSFYAEGLKPFTKYYQFFDGSRKINVVPKLLEVNKVSGSFKIGEEVEGFIVGKNGRTIRTITFRLCTPNHKQGPYNNPTLKFDFNPYKKSQSLQNTNSYNSSSTFLNVDIASLGLTQQGAFYGWVKEGMVLVGKTSKAQATVSNVRLFSDGLGSLYGALYFRKVSNKKASNVPRFKTGTKTFKLTNDSGDTIALPGEIKHSLAEGVYTATGTTRRTTLTTTQTKLTTTTKNTVVTVTQTNTFRFQKLPPPKIIKKREIVERTRVIEPRIIRETRVLRERVIEREVPRRDPLAQSFLTDKKGGFITSVDIFMAKKDSTAPLTLEIRTVDLGLPTLQLASLEAQVVLDPSEVKLSDDASVATRVTFSSPVPVLPETEYAIVLLAPTSDKYLAWIAKLGEKTVNTKELSGPESLQYTKQYGAGSLFKSQNGSTWTPTQFEDLKFQINRCQFLADSGTATFYNPDIGYDSGILPSLPENPIKSLPRELNIGITTVTQQSMKNLLTNGRKVGSGSTVTGYIGNVGGPISNLKVNRAGIGYSDGTYTNVSFFALSGNGSGAVGVVTVSSGVISQVSITTPGNGFIVGESLGITTSDVTKGAKAQISVSNISGFDKLYLTNVKGEEFAVDDPLVYYDDSSTAVSLASTLVSSSTLSNELHAGNVIEVLHPNHALKDIRNKVEIKDVAPTRTPSKLTATVNSTVTTVSVADTSPFATFQGISTSSGFVIVGKEVMYYSSIGSGTLGISTRGAEGSTPASHQKDDPIYPYEFNGVSLTKINTTHTIPSDLIFQNNKTIDTYHVRIDRGDRKTGINQLSFNSELVSGGDDVWASGNIQFDRLNARLDIVAEKSTTINTRVRTVSGTSAGGIEPSFVDSGFIITEPNATLLYPKPQMICSKINENEQLDSLPRNKSLTVEVDLATEDGRYSPMIYLDNCAIDLDRTRLDKPIDDYVTDSRVNSVKNDPHAAVYVSDRIDLQNPATSLKLLTGATVDPTADIRALYRIFPVDSSNSDQSFVLFPGYDNMTDTDGDGYGDQVIDQAQNSGRPDKKILITQIDEFREFQFSVDELPPFNAYQVKIVFSGTNEALAPRLNDIRTVALA</sequence>
<evidence type="ECO:0000313" key="2">
    <source>
        <dbReference type="EMBL" id="AXQ70594.1"/>
    </source>
</evidence>
<feature type="domain" description="DUF4815" evidence="1">
    <location>
        <begin position="1040"/>
        <end position="1290"/>
    </location>
</feature>
<proteinExistence type="predicted"/>
<dbReference type="KEGG" id="vg:55001975"/>
<feature type="domain" description="DUF4815" evidence="1">
    <location>
        <begin position="11"/>
        <end position="89"/>
    </location>
</feature>
<evidence type="ECO:0000259" key="1">
    <source>
        <dbReference type="Pfam" id="PF16075"/>
    </source>
</evidence>
<dbReference type="RefSeq" id="YP_009810953.1">
    <property type="nucleotide sequence ID" value="NC_048049.1"/>
</dbReference>
<dbReference type="Pfam" id="PF16075">
    <property type="entry name" value="DUF4815"/>
    <property type="match status" value="3"/>
</dbReference>
<dbReference type="GeneID" id="55001975"/>
<feature type="domain" description="DUF4815" evidence="1">
    <location>
        <begin position="181"/>
        <end position="411"/>
    </location>
</feature>
<organism evidence="2 3">
    <name type="scientific">Synechococcus phage S-T4</name>
    <dbReference type="NCBI Taxonomy" id="2268578"/>
    <lineage>
        <taxon>Viruses</taxon>
        <taxon>Duplodnaviria</taxon>
        <taxon>Heunggongvirae</taxon>
        <taxon>Uroviricota</taxon>
        <taxon>Caudoviricetes</taxon>
        <taxon>Pantevenvirales</taxon>
        <taxon>Kyanoviridae</taxon>
        <taxon>Tamkungvirus</taxon>
        <taxon>Tamkungvirus ST4</taxon>
    </lineage>
</organism>
<name>A0A385EFD2_9CAUD</name>
<protein>
    <submittedName>
        <fullName evidence="2">Virulence-associated VriC protein</fullName>
    </submittedName>
</protein>
<reference evidence="3" key="1">
    <citation type="submission" date="2018-05" db="EMBL/GenBank/DDBJ databases">
        <authorList>
            <person name="You S."/>
        </authorList>
    </citation>
    <scope>NUCLEOTIDE SEQUENCE [LARGE SCALE GENOMIC DNA]</scope>
</reference>
<dbReference type="Proteomes" id="UP000257648">
    <property type="component" value="Segment"/>
</dbReference>
<dbReference type="EMBL" id="MH412654">
    <property type="protein sequence ID" value="AXQ70594.1"/>
    <property type="molecule type" value="Genomic_DNA"/>
</dbReference>
<keyword evidence="3" id="KW-1185">Reference proteome</keyword>
<evidence type="ECO:0000313" key="3">
    <source>
        <dbReference type="Proteomes" id="UP000257648"/>
    </source>
</evidence>
<dbReference type="InterPro" id="IPR032096">
    <property type="entry name" value="DUF4815"/>
</dbReference>